<keyword evidence="2" id="KW-1185">Reference proteome</keyword>
<comment type="caution">
    <text evidence="1">The sequence shown here is derived from an EMBL/GenBank/DDBJ whole genome shotgun (WGS) entry which is preliminary data.</text>
</comment>
<accession>A0ACC0NKL2</accession>
<gene>
    <name evidence="1" type="ORF">RHMOL_Rhmol05G0053300</name>
</gene>
<proteinExistence type="predicted"/>
<sequence>MVCLAYTTSDSKNLIAHIATVKASIRLIIHPLPNDEYELILLLNGRMNMLKNFIAIKFDGTWLALLRFNRLWKAPIGYLERVTPTVIQFFIKVVRDPKVGELTQEGLLSFAKEQMHLVIPQVLRAADDERAIVRAQSGLGGVGTKIIEITKLLNPKPFNQFSDFRWPDSVPEVFPDQNQVLEYLKSYARHFDLLHHIRFNTKVVIIDYEGPSSEVFQPRGKVTNYMDYAAATMWVAVVGLQKFALDISMECSTSNELSIHKPGEGPLLSLPATLLSPVDLIAGLPDKTIPLYRECVHPQIPLLEVIGSLESIANLYTSEIRCRWLAELDGTFELPSIKKIEKDISEWDEYMKRYSDKNYWRSYIGALHIWYNDQLCKDMGYVTWT</sequence>
<dbReference type="EMBL" id="CM046392">
    <property type="protein sequence ID" value="KAI8553912.1"/>
    <property type="molecule type" value="Genomic_DNA"/>
</dbReference>
<protein>
    <submittedName>
        <fullName evidence="1">Uncharacterized protein</fullName>
    </submittedName>
</protein>
<organism evidence="1 2">
    <name type="scientific">Rhododendron molle</name>
    <name type="common">Chinese azalea</name>
    <name type="synonym">Azalea mollis</name>
    <dbReference type="NCBI Taxonomy" id="49168"/>
    <lineage>
        <taxon>Eukaryota</taxon>
        <taxon>Viridiplantae</taxon>
        <taxon>Streptophyta</taxon>
        <taxon>Embryophyta</taxon>
        <taxon>Tracheophyta</taxon>
        <taxon>Spermatophyta</taxon>
        <taxon>Magnoliopsida</taxon>
        <taxon>eudicotyledons</taxon>
        <taxon>Gunneridae</taxon>
        <taxon>Pentapetalae</taxon>
        <taxon>asterids</taxon>
        <taxon>Ericales</taxon>
        <taxon>Ericaceae</taxon>
        <taxon>Ericoideae</taxon>
        <taxon>Rhodoreae</taxon>
        <taxon>Rhododendron</taxon>
    </lineage>
</organism>
<evidence type="ECO:0000313" key="2">
    <source>
        <dbReference type="Proteomes" id="UP001062846"/>
    </source>
</evidence>
<dbReference type="Proteomes" id="UP001062846">
    <property type="component" value="Chromosome 5"/>
</dbReference>
<evidence type="ECO:0000313" key="1">
    <source>
        <dbReference type="EMBL" id="KAI8553912.1"/>
    </source>
</evidence>
<reference evidence="1" key="1">
    <citation type="submission" date="2022-02" db="EMBL/GenBank/DDBJ databases">
        <title>Plant Genome Project.</title>
        <authorList>
            <person name="Zhang R.-G."/>
        </authorList>
    </citation>
    <scope>NUCLEOTIDE SEQUENCE</scope>
    <source>
        <strain evidence="1">AT1</strain>
    </source>
</reference>
<name>A0ACC0NKL2_RHOML</name>